<feature type="signal peptide" evidence="2">
    <location>
        <begin position="1"/>
        <end position="21"/>
    </location>
</feature>
<evidence type="ECO:0008006" key="5">
    <source>
        <dbReference type="Google" id="ProtNLM"/>
    </source>
</evidence>
<keyword evidence="4" id="KW-1185">Reference proteome</keyword>
<feature type="compositionally biased region" description="Polar residues" evidence="1">
    <location>
        <begin position="31"/>
        <end position="42"/>
    </location>
</feature>
<accession>A0A1I4FZ73</accession>
<feature type="region of interest" description="Disordered" evidence="1">
    <location>
        <begin position="24"/>
        <end position="56"/>
    </location>
</feature>
<keyword evidence="2" id="KW-0732">Signal</keyword>
<dbReference type="EMBL" id="FOSZ01000007">
    <property type="protein sequence ID" value="SFL23125.1"/>
    <property type="molecule type" value="Genomic_DNA"/>
</dbReference>
<protein>
    <recommendedName>
        <fullName evidence="5">YMGG-like Gly-zipper</fullName>
    </recommendedName>
</protein>
<evidence type="ECO:0000256" key="2">
    <source>
        <dbReference type="SAM" id="SignalP"/>
    </source>
</evidence>
<organism evidence="3 4">
    <name type="scientific">Shimia haliotis</name>
    <dbReference type="NCBI Taxonomy" id="1280847"/>
    <lineage>
        <taxon>Bacteria</taxon>
        <taxon>Pseudomonadati</taxon>
        <taxon>Pseudomonadota</taxon>
        <taxon>Alphaproteobacteria</taxon>
        <taxon>Rhodobacterales</taxon>
        <taxon>Roseobacteraceae</taxon>
    </lineage>
</organism>
<proteinExistence type="predicted"/>
<sequence length="139" mass="15190">MRPLALILALLLPATDTVAQARKDSVRHQNNHLSVQPNQRRQAPTPRQWPQDQQRTQAFCDQYARAAASNAGNTQGSQTGKTFGEQTGYIITRDKKQAEALGMVGGAIGSAAGTRVDTQFYQFHMHQCLSGGKLITTPK</sequence>
<feature type="chain" id="PRO_5011561215" description="YMGG-like Gly-zipper" evidence="2">
    <location>
        <begin position="22"/>
        <end position="139"/>
    </location>
</feature>
<evidence type="ECO:0000313" key="3">
    <source>
        <dbReference type="EMBL" id="SFL23125.1"/>
    </source>
</evidence>
<name>A0A1I4FZ73_9RHOB</name>
<dbReference type="Proteomes" id="UP000198851">
    <property type="component" value="Unassembled WGS sequence"/>
</dbReference>
<evidence type="ECO:0000313" key="4">
    <source>
        <dbReference type="Proteomes" id="UP000198851"/>
    </source>
</evidence>
<dbReference type="RefSeq" id="WP_093325094.1">
    <property type="nucleotide sequence ID" value="NZ_FOSZ01000007.1"/>
</dbReference>
<dbReference type="STRING" id="1280847.SAMN04488036_10768"/>
<evidence type="ECO:0000256" key="1">
    <source>
        <dbReference type="SAM" id="MobiDB-lite"/>
    </source>
</evidence>
<reference evidence="4" key="1">
    <citation type="submission" date="2016-10" db="EMBL/GenBank/DDBJ databases">
        <authorList>
            <person name="Varghese N."/>
            <person name="Submissions S."/>
        </authorList>
    </citation>
    <scope>NUCLEOTIDE SEQUENCE [LARGE SCALE GENOMIC DNA]</scope>
    <source>
        <strain evidence="4">DSM 28453</strain>
    </source>
</reference>
<dbReference type="AlphaFoldDB" id="A0A1I4FZ73"/>
<dbReference type="OrthoDB" id="7859208at2"/>
<gene>
    <name evidence="3" type="ORF">SAMN04488036_10768</name>
</gene>